<gene>
    <name evidence="2" type="ORF">BOCO_0851</name>
</gene>
<evidence type="ECO:0000256" key="1">
    <source>
        <dbReference type="SAM" id="SignalP"/>
    </source>
</evidence>
<accession>A0A261ETZ0</accession>
<comment type="caution">
    <text evidence="2">The sequence shown here is derived from an EMBL/GenBank/DDBJ whole genome shotgun (WGS) entry which is preliminary data.</text>
</comment>
<feature type="chain" id="PRO_5038916487" description="Lipoprotein" evidence="1">
    <location>
        <begin position="28"/>
        <end position="234"/>
    </location>
</feature>
<keyword evidence="3" id="KW-1185">Reference proteome</keyword>
<organism evidence="2 3">
    <name type="scientific">Bombiscardovia coagulans</name>
    <dbReference type="NCBI Taxonomy" id="686666"/>
    <lineage>
        <taxon>Bacteria</taxon>
        <taxon>Bacillati</taxon>
        <taxon>Actinomycetota</taxon>
        <taxon>Actinomycetes</taxon>
        <taxon>Bifidobacteriales</taxon>
        <taxon>Bifidobacteriaceae</taxon>
        <taxon>Bombiscardovia</taxon>
    </lineage>
</organism>
<evidence type="ECO:0000313" key="3">
    <source>
        <dbReference type="Proteomes" id="UP000216004"/>
    </source>
</evidence>
<dbReference type="Proteomes" id="UP000216004">
    <property type="component" value="Unassembled WGS sequence"/>
</dbReference>
<dbReference type="AlphaFoldDB" id="A0A261ETZ0"/>
<reference evidence="2 3" key="1">
    <citation type="journal article" date="2017" name="BMC Genomics">
        <title>Comparative genomic and phylogenomic analyses of the Bifidobacteriaceae family.</title>
        <authorList>
            <person name="Lugli G.A."/>
            <person name="Milani C."/>
            <person name="Turroni F."/>
            <person name="Duranti S."/>
            <person name="Mancabelli L."/>
            <person name="Mangifesta M."/>
            <person name="Ferrario C."/>
            <person name="Modesto M."/>
            <person name="Mattarelli P."/>
            <person name="Jiri K."/>
            <person name="van Sinderen D."/>
            <person name="Ventura M."/>
        </authorList>
    </citation>
    <scope>NUCLEOTIDE SEQUENCE [LARGE SCALE GENOMIC DNA]</scope>
    <source>
        <strain evidence="2 3">DSM 22924</strain>
    </source>
</reference>
<name>A0A261ETZ0_9BIFI</name>
<keyword evidence="1" id="KW-0732">Signal</keyword>
<proteinExistence type="predicted"/>
<dbReference type="EMBL" id="MWWS01000004">
    <property type="protein sequence ID" value="OZG50334.1"/>
    <property type="molecule type" value="Genomic_DNA"/>
</dbReference>
<sequence>MVAKRRGIGCCICAICCSLLFCLSACGVGTEGADESRDSGSPSHSSTEQVYQSTGGKLASSISDFASKVIREDSPSDFQRNLLEKVVREGSMSAGDYENAWGLFKRCFTEKGHGNIAFTRTSTGIYNQAYEIPPDEKSNSDKIQRDFQTCADEYESYVALVYEMQVGNPNLYSNPHEAALDCLHKSSAVPKNYSLKQLNKDIEKGPEASINIFSTPVQDCLVPNGISLYDVRKQ</sequence>
<feature type="signal peptide" evidence="1">
    <location>
        <begin position="1"/>
        <end position="27"/>
    </location>
</feature>
<protein>
    <recommendedName>
        <fullName evidence="4">Lipoprotein</fullName>
    </recommendedName>
</protein>
<evidence type="ECO:0000313" key="2">
    <source>
        <dbReference type="EMBL" id="OZG50334.1"/>
    </source>
</evidence>
<dbReference type="OrthoDB" id="3230671at2"/>
<evidence type="ECO:0008006" key="4">
    <source>
        <dbReference type="Google" id="ProtNLM"/>
    </source>
</evidence>
<dbReference type="RefSeq" id="WP_094722823.1">
    <property type="nucleotide sequence ID" value="NZ_MWWS01000004.1"/>
</dbReference>